<organism evidence="2 3">
    <name type="scientific">Anaerolinea thermolimosa</name>
    <dbReference type="NCBI Taxonomy" id="229919"/>
    <lineage>
        <taxon>Bacteria</taxon>
        <taxon>Bacillati</taxon>
        <taxon>Chloroflexota</taxon>
        <taxon>Anaerolineae</taxon>
        <taxon>Anaerolineales</taxon>
        <taxon>Anaerolineaceae</taxon>
        <taxon>Anaerolinea</taxon>
    </lineage>
</organism>
<dbReference type="STRING" id="229919.GCA_001050195_02847"/>
<dbReference type="SUPFAM" id="SSF53474">
    <property type="entry name" value="alpha/beta-Hydrolases"/>
    <property type="match status" value="1"/>
</dbReference>
<reference evidence="2 3" key="1">
    <citation type="journal article" date="2018" name="Nat. Biotechnol.">
        <title>A standardized bacterial taxonomy based on genome phylogeny substantially revises the tree of life.</title>
        <authorList>
            <person name="Parks D.H."/>
            <person name="Chuvochina M."/>
            <person name="Waite D.W."/>
            <person name="Rinke C."/>
            <person name="Skarshewski A."/>
            <person name="Chaumeil P.A."/>
            <person name="Hugenholtz P."/>
        </authorList>
    </citation>
    <scope>NUCLEOTIDE SEQUENCE [LARGE SCALE GENOMIC DNA]</scope>
    <source>
        <strain evidence="2">UBA8781</strain>
    </source>
</reference>
<feature type="domain" description="Serine aminopeptidase S33" evidence="1">
    <location>
        <begin position="28"/>
        <end position="260"/>
    </location>
</feature>
<dbReference type="OrthoDB" id="9806902at2"/>
<proteinExistence type="predicted"/>
<comment type="caution">
    <text evidence="2">The sequence shown here is derived from an EMBL/GenBank/DDBJ whole genome shotgun (WGS) entry which is preliminary data.</text>
</comment>
<dbReference type="AlphaFoldDB" id="A0A3D1JJU0"/>
<dbReference type="InterPro" id="IPR022742">
    <property type="entry name" value="Hydrolase_4"/>
</dbReference>
<dbReference type="PRINTS" id="PR00111">
    <property type="entry name" value="ABHYDROLASE"/>
</dbReference>
<keyword evidence="2" id="KW-0378">Hydrolase</keyword>
<gene>
    <name evidence="2" type="ORF">DEQ80_11655</name>
</gene>
<dbReference type="Proteomes" id="UP000264141">
    <property type="component" value="Unassembled WGS sequence"/>
</dbReference>
<dbReference type="EMBL" id="DPBP01000044">
    <property type="protein sequence ID" value="HCE18505.1"/>
    <property type="molecule type" value="Genomic_DNA"/>
</dbReference>
<protein>
    <submittedName>
        <fullName evidence="2">Alpha/beta hydrolase</fullName>
    </submittedName>
</protein>
<dbReference type="InterPro" id="IPR000073">
    <property type="entry name" value="AB_hydrolase_1"/>
</dbReference>
<evidence type="ECO:0000313" key="2">
    <source>
        <dbReference type="EMBL" id="HCE18505.1"/>
    </source>
</evidence>
<dbReference type="RefSeq" id="WP_062195246.1">
    <property type="nucleotide sequence ID" value="NZ_DF967965.1"/>
</dbReference>
<evidence type="ECO:0000259" key="1">
    <source>
        <dbReference type="Pfam" id="PF12146"/>
    </source>
</evidence>
<dbReference type="Pfam" id="PF12146">
    <property type="entry name" value="Hydrolase_4"/>
    <property type="match status" value="1"/>
</dbReference>
<dbReference type="InterPro" id="IPR051044">
    <property type="entry name" value="MAG_DAG_Lipase"/>
</dbReference>
<accession>A0A3D1JJU0</accession>
<dbReference type="GO" id="GO:0016787">
    <property type="term" value="F:hydrolase activity"/>
    <property type="evidence" value="ECO:0007669"/>
    <property type="project" value="UniProtKB-KW"/>
</dbReference>
<evidence type="ECO:0000313" key="3">
    <source>
        <dbReference type="Proteomes" id="UP000264141"/>
    </source>
</evidence>
<dbReference type="InterPro" id="IPR029058">
    <property type="entry name" value="AB_hydrolase_fold"/>
</dbReference>
<name>A0A3D1JJU0_9CHLR</name>
<sequence length="279" mass="30917">METVREGFFEGAGGLRLFFRVWRPPVTSRAILAVVHGHGEHSGRYEDVADALVPRGVAVAAFDLRGHGRSPGQRGHIGSWDEYRKDVGAFLNTLATEQPGVPIFLWGYSLGALIALEFALRFPNGLRGLLLMGTPIRPAGVARPYLVWLARVFGVLLPRFRMNLGLNVSKATRDPAVVEAGRHDPLMHPWASARWGSESLRVLAWVQAHASDLCLPVLFLHGEADSVSAVEGVRDYFARLTCPDRELKVYPEASHELHHDLIRDQVLADMGDWILRHTG</sequence>
<dbReference type="Gene3D" id="3.40.50.1820">
    <property type="entry name" value="alpha/beta hydrolase"/>
    <property type="match status" value="1"/>
</dbReference>
<dbReference type="PANTHER" id="PTHR11614">
    <property type="entry name" value="PHOSPHOLIPASE-RELATED"/>
    <property type="match status" value="1"/>
</dbReference>